<keyword evidence="2 6" id="KW-0500">Molybdenum</keyword>
<dbReference type="GO" id="GO:1901359">
    <property type="term" value="F:tungstate binding"/>
    <property type="evidence" value="ECO:0007669"/>
    <property type="project" value="UniProtKB-ARBA"/>
</dbReference>
<feature type="binding site" evidence="6">
    <location>
        <position position="181"/>
    </location>
    <ligand>
        <name>molybdate</name>
        <dbReference type="ChEBI" id="CHEBI:36264"/>
    </ligand>
</feature>
<comment type="subunit">
    <text evidence="5">The complex is composed of two ATP-binding proteins (ModC), two transmembrane proteins (ModB) and a solute-binding protein (ModA).</text>
</comment>
<proteinExistence type="inferred from homology"/>
<feature type="chain" id="PRO_5016640779" evidence="7">
    <location>
        <begin position="31"/>
        <end position="266"/>
    </location>
</feature>
<organism evidence="8 9">
    <name type="scientific">Shewanella algae</name>
    <dbReference type="NCBI Taxonomy" id="38313"/>
    <lineage>
        <taxon>Bacteria</taxon>
        <taxon>Pseudomonadati</taxon>
        <taxon>Pseudomonadota</taxon>
        <taxon>Gammaproteobacteria</taxon>
        <taxon>Alteromonadales</taxon>
        <taxon>Shewanellaceae</taxon>
        <taxon>Shewanella</taxon>
    </lineage>
</organism>
<dbReference type="GO" id="GO:0030973">
    <property type="term" value="F:molybdate ion binding"/>
    <property type="evidence" value="ECO:0007669"/>
    <property type="project" value="InterPro"/>
</dbReference>
<protein>
    <submittedName>
        <fullName evidence="8">Molybdate-binding periplasmic protein</fullName>
    </submittedName>
</protein>
<dbReference type="NCBIfam" id="TIGR01256">
    <property type="entry name" value="modA"/>
    <property type="match status" value="1"/>
</dbReference>
<dbReference type="CDD" id="cd13539">
    <property type="entry name" value="PBP2_AvModA"/>
    <property type="match status" value="1"/>
</dbReference>
<feature type="binding site" evidence="6">
    <location>
        <position position="68"/>
    </location>
    <ligand>
        <name>molybdate</name>
        <dbReference type="ChEBI" id="CHEBI:36264"/>
    </ligand>
</feature>
<evidence type="ECO:0000256" key="4">
    <source>
        <dbReference type="ARBA" id="ARBA00022729"/>
    </source>
</evidence>
<dbReference type="InterPro" id="IPR005950">
    <property type="entry name" value="ModA"/>
</dbReference>
<dbReference type="FunFam" id="3.40.190.10:FF:000035">
    <property type="entry name" value="Molybdate ABC transporter substrate-binding protein"/>
    <property type="match status" value="1"/>
</dbReference>
<accession>A0A379ZE93</accession>
<evidence type="ECO:0000256" key="1">
    <source>
        <dbReference type="ARBA" id="ARBA00009175"/>
    </source>
</evidence>
<dbReference type="InterPro" id="IPR044084">
    <property type="entry name" value="AvModA-like_subst-bd"/>
</dbReference>
<feature type="signal peptide" evidence="7">
    <location>
        <begin position="1"/>
        <end position="30"/>
    </location>
</feature>
<dbReference type="Pfam" id="PF13531">
    <property type="entry name" value="SBP_bac_11"/>
    <property type="match status" value="1"/>
</dbReference>
<evidence type="ECO:0000256" key="2">
    <source>
        <dbReference type="ARBA" id="ARBA00022505"/>
    </source>
</evidence>
<name>A0A379ZE93_9GAMM</name>
<evidence type="ECO:0000256" key="7">
    <source>
        <dbReference type="SAM" id="SignalP"/>
    </source>
</evidence>
<dbReference type="SUPFAM" id="SSF53850">
    <property type="entry name" value="Periplasmic binding protein-like II"/>
    <property type="match status" value="1"/>
</dbReference>
<dbReference type="Gene3D" id="3.40.190.10">
    <property type="entry name" value="Periplasmic binding protein-like II"/>
    <property type="match status" value="2"/>
</dbReference>
<dbReference type="Proteomes" id="UP000254069">
    <property type="component" value="Unassembled WGS sequence"/>
</dbReference>
<gene>
    <name evidence="8" type="primary">modA_1</name>
    <name evidence="8" type="ORF">NCTC10738_01483</name>
</gene>
<dbReference type="InterPro" id="IPR050682">
    <property type="entry name" value="ModA/WtpA"/>
</dbReference>
<evidence type="ECO:0000256" key="6">
    <source>
        <dbReference type="PIRSR" id="PIRSR004846-1"/>
    </source>
</evidence>
<keyword evidence="9" id="KW-1185">Reference proteome</keyword>
<dbReference type="EMBL" id="UGYO01000001">
    <property type="protein sequence ID" value="SUI59153.1"/>
    <property type="molecule type" value="Genomic_DNA"/>
</dbReference>
<comment type="similarity">
    <text evidence="1">Belongs to the bacterial solute-binding protein ModA family.</text>
</comment>
<reference evidence="8 9" key="1">
    <citation type="submission" date="2018-06" db="EMBL/GenBank/DDBJ databases">
        <authorList>
            <consortium name="Pathogen Informatics"/>
            <person name="Doyle S."/>
        </authorList>
    </citation>
    <scope>NUCLEOTIDE SEQUENCE [LARGE SCALE GENOMIC DNA]</scope>
    <source>
        <strain evidence="8 9">NCTC10738</strain>
    </source>
</reference>
<evidence type="ECO:0000313" key="9">
    <source>
        <dbReference type="Proteomes" id="UP000254069"/>
    </source>
</evidence>
<keyword evidence="3 6" id="KW-0479">Metal-binding</keyword>
<keyword evidence="4 7" id="KW-0732">Signal</keyword>
<dbReference type="PANTHER" id="PTHR30632">
    <property type="entry name" value="MOLYBDATE-BINDING PERIPLASMIC PROTEIN"/>
    <property type="match status" value="1"/>
</dbReference>
<evidence type="ECO:0000256" key="3">
    <source>
        <dbReference type="ARBA" id="ARBA00022723"/>
    </source>
</evidence>
<sequence>MVLLERLLNSTTKAVLTALALLGLCLPAAAAQSVHVAAAANIKFALDDIAERYQQQTGRQLKISYGSSGNFVAQIKHGAPFELFLSADERYVDALADAGITRDKGVVYAYGRLALVAPKNSPLKLDQELQGLQQALAAGQIKRFAIANPDHAPYGERARALLKQKGLWQELQANLIYGENVSQAAQFALSGSTQGGIVALSLAVAPQFQARGHYLALPVDSHAPLTQRMVLLEKASDDAKTFYDYLQGPEARQVFSAYGFALPEGS</sequence>
<dbReference type="GO" id="GO:0046872">
    <property type="term" value="F:metal ion binding"/>
    <property type="evidence" value="ECO:0007669"/>
    <property type="project" value="UniProtKB-KW"/>
</dbReference>
<dbReference type="RefSeq" id="WP_115389471.1">
    <property type="nucleotide sequence ID" value="NZ_AP024616.1"/>
</dbReference>
<dbReference type="GO" id="GO:0015689">
    <property type="term" value="P:molybdate ion transport"/>
    <property type="evidence" value="ECO:0007669"/>
    <property type="project" value="InterPro"/>
</dbReference>
<dbReference type="PIRSF" id="PIRSF004846">
    <property type="entry name" value="ModA"/>
    <property type="match status" value="1"/>
</dbReference>
<dbReference type="AlphaFoldDB" id="A0A379ZE93"/>
<evidence type="ECO:0000256" key="5">
    <source>
        <dbReference type="ARBA" id="ARBA00062515"/>
    </source>
</evidence>
<evidence type="ECO:0000313" key="8">
    <source>
        <dbReference type="EMBL" id="SUI59153.1"/>
    </source>
</evidence>
<dbReference type="PANTHER" id="PTHR30632:SF14">
    <property type="entry name" value="TUNGSTATE_MOLYBDATE_CHROMATE-BINDING PROTEIN MODA"/>
    <property type="match status" value="1"/>
</dbReference>